<evidence type="ECO:0000313" key="5">
    <source>
        <dbReference type="Proteomes" id="UP000292859"/>
    </source>
</evidence>
<evidence type="ECO:0000259" key="1">
    <source>
        <dbReference type="Pfam" id="PF04965"/>
    </source>
</evidence>
<keyword evidence="5" id="KW-1185">Reference proteome</keyword>
<gene>
    <name evidence="3" type="ORF">EYF88_02785</name>
    <name evidence="2" type="ORF">SAMN06265378_10167</name>
</gene>
<dbReference type="Proteomes" id="UP000292859">
    <property type="component" value="Unassembled WGS sequence"/>
</dbReference>
<evidence type="ECO:0000313" key="3">
    <source>
        <dbReference type="EMBL" id="TBN53137.1"/>
    </source>
</evidence>
<dbReference type="Pfam" id="PF04965">
    <property type="entry name" value="GPW_gp25"/>
    <property type="match status" value="1"/>
</dbReference>
<reference evidence="2" key="2">
    <citation type="submission" date="2017-06" db="EMBL/GenBank/DDBJ databases">
        <authorList>
            <person name="Kim H.J."/>
            <person name="Triplett B.A."/>
        </authorList>
    </citation>
    <scope>NUCLEOTIDE SEQUENCE [LARGE SCALE GENOMIC DNA]</scope>
    <source>
        <strain evidence="2">DSM 26170</strain>
    </source>
</reference>
<sequence length="112" mass="12105">MIGMSRHTGRMLDGDAHLAQSIADILTTPLGTRVMRRDYGSNLPDLLDAPMNGETVIDVFAESADAIDRWEPRFRLTRVQLIAAEVGAFEILLDGEQDGAARSVAVRIGGPA</sequence>
<dbReference type="OrthoDB" id="9802846at2"/>
<dbReference type="Proteomes" id="UP000198409">
    <property type="component" value="Unassembled WGS sequence"/>
</dbReference>
<dbReference type="EMBL" id="SIRL01000001">
    <property type="protein sequence ID" value="TBN53137.1"/>
    <property type="molecule type" value="Genomic_DNA"/>
</dbReference>
<dbReference type="SUPFAM" id="SSF160719">
    <property type="entry name" value="gpW/gp25-like"/>
    <property type="match status" value="1"/>
</dbReference>
<dbReference type="RefSeq" id="WP_089386196.1">
    <property type="nucleotide sequence ID" value="NZ_FZNM01000001.1"/>
</dbReference>
<proteinExistence type="predicted"/>
<accession>A0A238UMY5</accession>
<dbReference type="EMBL" id="FZNM01000001">
    <property type="protein sequence ID" value="SNR22863.1"/>
    <property type="molecule type" value="Genomic_DNA"/>
</dbReference>
<evidence type="ECO:0000313" key="4">
    <source>
        <dbReference type="Proteomes" id="UP000198409"/>
    </source>
</evidence>
<organism evidence="2 4">
    <name type="scientific">Paracoccus sediminis</name>
    <dbReference type="NCBI Taxonomy" id="1214787"/>
    <lineage>
        <taxon>Bacteria</taxon>
        <taxon>Pseudomonadati</taxon>
        <taxon>Pseudomonadota</taxon>
        <taxon>Alphaproteobacteria</taxon>
        <taxon>Rhodobacterales</taxon>
        <taxon>Paracoccaceae</taxon>
        <taxon>Paracoccus</taxon>
    </lineage>
</organism>
<protein>
    <submittedName>
        <fullName evidence="3">Phage baseplate protein</fullName>
    </submittedName>
</protein>
<name>A0A238UMY5_9RHOB</name>
<reference evidence="4" key="1">
    <citation type="submission" date="2017-06" db="EMBL/GenBank/DDBJ databases">
        <authorList>
            <person name="Varghese N."/>
            <person name="Submissions S."/>
        </authorList>
    </citation>
    <scope>NUCLEOTIDE SEQUENCE [LARGE SCALE GENOMIC DNA]</scope>
    <source>
        <strain evidence="4">DSM 26170</strain>
    </source>
</reference>
<feature type="domain" description="IraD/Gp25-like" evidence="1">
    <location>
        <begin position="14"/>
        <end position="81"/>
    </location>
</feature>
<reference evidence="3 5" key="3">
    <citation type="submission" date="2019-02" db="EMBL/GenBank/DDBJ databases">
        <authorList>
            <person name="Zhang G."/>
        </authorList>
    </citation>
    <scope>NUCLEOTIDE SEQUENCE [LARGE SCALE GENOMIC DNA]</scope>
    <source>
        <strain evidence="3 5">CMB17</strain>
    </source>
</reference>
<evidence type="ECO:0000313" key="2">
    <source>
        <dbReference type="EMBL" id="SNR22863.1"/>
    </source>
</evidence>
<dbReference type="Gene3D" id="3.10.450.40">
    <property type="match status" value="1"/>
</dbReference>
<dbReference type="AlphaFoldDB" id="A0A238UMY5"/>
<dbReference type="InterPro" id="IPR007048">
    <property type="entry name" value="IraD/Gp25-like"/>
</dbReference>